<name>A0A5E8UWI9_ROSAD</name>
<dbReference type="InterPro" id="IPR010260">
    <property type="entry name" value="AlpA"/>
</dbReference>
<reference evidence="1 2" key="1">
    <citation type="submission" date="2008-01" db="EMBL/GenBank/DDBJ databases">
        <authorList>
            <person name="Wagner-Dobler I."/>
            <person name="Ferriera S."/>
            <person name="Johnson J."/>
            <person name="Kravitz S."/>
            <person name="Beeson K."/>
            <person name="Sutton G."/>
            <person name="Rogers Y.-H."/>
            <person name="Friedman R."/>
            <person name="Frazier M."/>
            <person name="Venter J.C."/>
        </authorList>
    </citation>
    <scope>NUCLEOTIDE SEQUENCE [LARGE SCALE GENOMIC DNA]</scope>
    <source>
        <strain evidence="2">DSM 17067 / NCIMB 14079 / DFL-11</strain>
    </source>
</reference>
<accession>A0A5E8UWI9</accession>
<protein>
    <submittedName>
        <fullName evidence="1">Putative transcriptional regulator</fullName>
    </submittedName>
</protein>
<gene>
    <name evidence="1" type="ORF">SADFL11_00015670</name>
</gene>
<dbReference type="InterPro" id="IPR009061">
    <property type="entry name" value="DNA-bd_dom_put_sf"/>
</dbReference>
<dbReference type="Pfam" id="PF05930">
    <property type="entry name" value="Phage_AlpA"/>
    <property type="match status" value="1"/>
</dbReference>
<dbReference type="Proteomes" id="UP000004703">
    <property type="component" value="Chromosome"/>
</dbReference>
<organism evidence="1 2">
    <name type="scientific">Roseibium alexandrii (strain DSM 17067 / NCIMB 14079 / DFL-11)</name>
    <name type="common">Labrenzia alexandrii</name>
    <dbReference type="NCBI Taxonomy" id="244592"/>
    <lineage>
        <taxon>Bacteria</taxon>
        <taxon>Pseudomonadati</taxon>
        <taxon>Pseudomonadota</taxon>
        <taxon>Alphaproteobacteria</taxon>
        <taxon>Hyphomicrobiales</taxon>
        <taxon>Stappiaceae</taxon>
        <taxon>Roseibium</taxon>
    </lineage>
</organism>
<sequence>MNITYLSDQDLAVRWGIARPTVWRWHRENLSFPRCVKLTPGCSRWKLSDIEQWEASRATT</sequence>
<reference evidence="1 2" key="2">
    <citation type="submission" date="2013-04" db="EMBL/GenBank/DDBJ databases">
        <authorList>
            <person name="Fiebig A."/>
            <person name="Pradella S."/>
            <person name="Wagner-Doebler I."/>
        </authorList>
    </citation>
    <scope>NUCLEOTIDE SEQUENCE [LARGE SCALE GENOMIC DNA]</scope>
    <source>
        <strain evidence="2">DSM 17067 / NCIMB 14079 / DFL-11</strain>
    </source>
</reference>
<comment type="caution">
    <text evidence="1">The sequence shown here is derived from an EMBL/GenBank/DDBJ whole genome shotgun (WGS) entry which is preliminary data.</text>
</comment>
<proteinExistence type="predicted"/>
<dbReference type="AlphaFoldDB" id="A0A5E8UWI9"/>
<dbReference type="SUPFAM" id="SSF46955">
    <property type="entry name" value="Putative DNA-binding domain"/>
    <property type="match status" value="1"/>
</dbReference>
<evidence type="ECO:0000313" key="1">
    <source>
        <dbReference type="EMBL" id="RMX61788.1"/>
    </source>
</evidence>
<dbReference type="RefSeq" id="WP_081450635.1">
    <property type="nucleotide sequence ID" value="NZ_CM011002.1"/>
</dbReference>
<evidence type="ECO:0000313" key="2">
    <source>
        <dbReference type="Proteomes" id="UP000004703"/>
    </source>
</evidence>
<dbReference type="EMBL" id="ACCU02000004">
    <property type="protein sequence ID" value="RMX61788.1"/>
    <property type="molecule type" value="Genomic_DNA"/>
</dbReference>